<dbReference type="AlphaFoldDB" id="A0A7M5V4Y9"/>
<dbReference type="OrthoDB" id="10017343at2759"/>
<evidence type="ECO:0000313" key="2">
    <source>
        <dbReference type="EnsemblMetazoa" id="CLYHEMP006177.2"/>
    </source>
</evidence>
<feature type="compositionally biased region" description="Acidic residues" evidence="1">
    <location>
        <begin position="90"/>
        <end position="99"/>
    </location>
</feature>
<reference evidence="2" key="1">
    <citation type="submission" date="2021-01" db="UniProtKB">
        <authorList>
            <consortium name="EnsemblMetazoa"/>
        </authorList>
    </citation>
    <scope>IDENTIFICATION</scope>
</reference>
<name>A0A7M5V4Y9_9CNID</name>
<accession>A0A7M5V4Y9</accession>
<dbReference type="PANTHER" id="PTHR34754:SF1">
    <property type="entry name" value="COILED-COIL DOMAIN-CONTAINING PROTEIN 60"/>
    <property type="match status" value="1"/>
</dbReference>
<feature type="region of interest" description="Disordered" evidence="1">
    <location>
        <begin position="88"/>
        <end position="117"/>
    </location>
</feature>
<dbReference type="PANTHER" id="PTHR34754">
    <property type="entry name" value="COILED-COIL DOMAIN-CONTAINING PROTEIN 60"/>
    <property type="match status" value="1"/>
</dbReference>
<proteinExistence type="predicted"/>
<protein>
    <submittedName>
        <fullName evidence="2">Uncharacterized protein</fullName>
    </submittedName>
</protein>
<dbReference type="EnsemblMetazoa" id="CLYHEMT006177.2">
    <property type="protein sequence ID" value="CLYHEMP006177.2"/>
    <property type="gene ID" value="CLYHEMG006177"/>
</dbReference>
<dbReference type="InterPro" id="IPR031526">
    <property type="entry name" value="DUF4698"/>
</dbReference>
<keyword evidence="3" id="KW-1185">Reference proteome</keyword>
<feature type="compositionally biased region" description="Basic and acidic residues" evidence="1">
    <location>
        <begin position="100"/>
        <end position="117"/>
    </location>
</feature>
<dbReference type="Pfam" id="PF15769">
    <property type="entry name" value="DUF4698"/>
    <property type="match status" value="2"/>
</dbReference>
<sequence>MANEVSRQPINASLRKLLLTKSAVSKDTRKHQDQCERSRVNYERRSRQFEQCGYQSSITQPYQELGDVVLDNQELILRGLGQEGWKLDSEETSTVEEDDFHVNDGDSNEKGDDHSKTEVDKLKTIDEQLKQGLDILKKVRLGRSLFDLLEKERLEKERIRREKEEKESWERKMRMVEPNHVDYVGDTSDSDDSLSSVIIPSPMPSRLPSANSTLSQRISSRLTVNNDAWGERGASKMENTLSPSRIPSNLLHRELQHSAMTYRMLNTEGGERKKKTKKRRHAIRPFSPLYTNLNFNKVENRDSLFRQLCVVNWILEAMSQDNNPPIMPSVTSSWDVRDLRQETKLLQKRVERDNVVEPIWQSFLTNPSRYQFRQRRKSTKFIPASRRSSIQFNLLKQEDISGALRKSSVHSQVSQSGRRGSNSSKHISLPSKDKLSESQTDQWGKLKAATFDHQRRPSLADVVIMASHNKQQKQKVKTSTQLAQLSSNLKENFDDIQTEQAIILHDNLELHERNRNKNFEKKFHSLKVVGNLYVALKTLRQTGDYGNNNNNVTIDDVTSSYQSDDERTVAIAEDLERSYETCAWYLTLTQHLSDDVKNEKNITMILKKIQRFCDLGGRKVSTSHFVRALSILRPFELRHPDISAAIEFVRDKIVSMERKDFEMWCKKHTKQMERRASRP</sequence>
<evidence type="ECO:0000313" key="3">
    <source>
        <dbReference type="Proteomes" id="UP000594262"/>
    </source>
</evidence>
<evidence type="ECO:0000256" key="1">
    <source>
        <dbReference type="SAM" id="MobiDB-lite"/>
    </source>
</evidence>
<organism evidence="2 3">
    <name type="scientific">Clytia hemisphaerica</name>
    <dbReference type="NCBI Taxonomy" id="252671"/>
    <lineage>
        <taxon>Eukaryota</taxon>
        <taxon>Metazoa</taxon>
        <taxon>Cnidaria</taxon>
        <taxon>Hydrozoa</taxon>
        <taxon>Hydroidolina</taxon>
        <taxon>Leptothecata</taxon>
        <taxon>Obeliida</taxon>
        <taxon>Clytiidae</taxon>
        <taxon>Clytia</taxon>
    </lineage>
</organism>
<dbReference type="Proteomes" id="UP000594262">
    <property type="component" value="Unplaced"/>
</dbReference>
<feature type="region of interest" description="Disordered" evidence="1">
    <location>
        <begin position="405"/>
        <end position="439"/>
    </location>
</feature>
<feature type="compositionally biased region" description="Polar residues" evidence="1">
    <location>
        <begin position="409"/>
        <end position="426"/>
    </location>
</feature>